<keyword evidence="2" id="KW-1185">Reference proteome</keyword>
<sequence length="112" mass="12906">MQAQISIGTIEETIAKLLNNIKNKENNVIGHAVNCYSSQLNNGFCVVRGVEQIAIPVNPDKNEYKNQLIYSFVFYVSYKIDGEYIELTFDNMHKERLPLELTNEQKGDNKYE</sequence>
<proteinExistence type="predicted"/>
<organism evidence="1">
    <name type="scientific">Sulfolobus polyhedral virus 1</name>
    <name type="common">SPV1</name>
    <dbReference type="NCBI Taxonomy" id="1982658"/>
    <lineage>
        <taxon>Viruses</taxon>
        <taxon>Viruses incertae sedis</taxon>
        <taxon>Portogloboviridae</taxon>
        <taxon>Alphaportoglobovirus</taxon>
        <taxon>Alphaportoglobovirus beppuense</taxon>
        <taxon>Sulfolobus alphaportoglobovirus 1</taxon>
    </lineage>
</organism>
<dbReference type="KEGG" id="vg:37273757"/>
<evidence type="ECO:0000313" key="2">
    <source>
        <dbReference type="Proteomes" id="UP000224527"/>
    </source>
</evidence>
<dbReference type="GeneID" id="37273757"/>
<organismHost>
    <name type="scientific">Sulfolobus</name>
    <dbReference type="NCBI Taxonomy" id="2284"/>
</organismHost>
<dbReference type="Proteomes" id="UP000224527">
    <property type="component" value="Segment"/>
</dbReference>
<reference evidence="1" key="1">
    <citation type="journal article" date="2017" name="J. Virol.">
        <title>A novel type of polyhedral viruses infecting hyperthermophilic archaea.</title>
        <authorList>
            <person name="Liu Y."/>
            <person name="Ishino S."/>
            <person name="Ishino Y."/>
            <person name="Pehau-Arnaudet G."/>
            <person name="Krupovic M."/>
            <person name="Prangishvili D."/>
        </authorList>
    </citation>
    <scope>NUCLEOTIDE SEQUENCE [LARGE SCALE GENOMIC DNA]</scope>
    <source>
        <strain evidence="1">S14</strain>
    </source>
</reference>
<dbReference type="RefSeq" id="YP_009497886.1">
    <property type="nucleotide sequence ID" value="NC_038017.1"/>
</dbReference>
<evidence type="ECO:0000313" key="1">
    <source>
        <dbReference type="EMBL" id="ARM37821.1"/>
    </source>
</evidence>
<dbReference type="EMBL" id="KY780159">
    <property type="protein sequence ID" value="ARM37821.1"/>
    <property type="molecule type" value="Genomic_DNA"/>
</dbReference>
<name>A0A1W6I174_SPV1</name>
<protein>
    <submittedName>
        <fullName evidence="1">Uncharacterized protein</fullName>
    </submittedName>
</protein>
<accession>A0A1W6I174</accession>